<dbReference type="STRING" id="1802158.A2827_02450"/>
<keyword evidence="4" id="KW-0645">Protease</keyword>
<dbReference type="PANTHER" id="PTHR42837:SF2">
    <property type="entry name" value="MEMBRANE METALLOPROTEASE ARASP2, CHLOROPLASTIC-RELATED"/>
    <property type="match status" value="1"/>
</dbReference>
<evidence type="ECO:0000256" key="2">
    <source>
        <dbReference type="ARBA" id="ARBA00004141"/>
    </source>
</evidence>
<evidence type="ECO:0000313" key="14">
    <source>
        <dbReference type="Proteomes" id="UP000177932"/>
    </source>
</evidence>
<keyword evidence="8 11" id="KW-1133">Transmembrane helix</keyword>
<dbReference type="CDD" id="cd06163">
    <property type="entry name" value="S2P-M50_PDZ_RseP-like"/>
    <property type="match status" value="1"/>
</dbReference>
<comment type="similarity">
    <text evidence="3">Belongs to the peptidase M50B family.</text>
</comment>
<feature type="transmembrane region" description="Helical" evidence="11">
    <location>
        <begin position="6"/>
        <end position="26"/>
    </location>
</feature>
<dbReference type="GO" id="GO:0006508">
    <property type="term" value="P:proteolysis"/>
    <property type="evidence" value="ECO:0007669"/>
    <property type="project" value="UniProtKB-KW"/>
</dbReference>
<protein>
    <recommendedName>
        <fullName evidence="12">Peptidase M50 domain-containing protein</fullName>
    </recommendedName>
</protein>
<dbReference type="GO" id="GO:0004222">
    <property type="term" value="F:metalloendopeptidase activity"/>
    <property type="evidence" value="ECO:0007669"/>
    <property type="project" value="InterPro"/>
</dbReference>
<keyword evidence="9" id="KW-0482">Metalloprotease</keyword>
<evidence type="ECO:0000256" key="3">
    <source>
        <dbReference type="ARBA" id="ARBA00007931"/>
    </source>
</evidence>
<dbReference type="InterPro" id="IPR004387">
    <property type="entry name" value="Pept_M50_Zn"/>
</dbReference>
<dbReference type="InterPro" id="IPR008915">
    <property type="entry name" value="Peptidase_M50"/>
</dbReference>
<organism evidence="13 14">
    <name type="scientific">Candidatus Spechtbacteria bacterium RIFCSPHIGHO2_01_FULL_43_30</name>
    <dbReference type="NCBI Taxonomy" id="1802158"/>
    <lineage>
        <taxon>Bacteria</taxon>
        <taxon>Candidatus Spechtiibacteriota</taxon>
    </lineage>
</organism>
<feature type="transmembrane region" description="Helical" evidence="11">
    <location>
        <begin position="89"/>
        <end position="115"/>
    </location>
</feature>
<feature type="transmembrane region" description="Helical" evidence="11">
    <location>
        <begin position="285"/>
        <end position="304"/>
    </location>
</feature>
<accession>A0A1G2H714</accession>
<keyword evidence="7" id="KW-0862">Zinc</keyword>
<dbReference type="GO" id="GO:0016020">
    <property type="term" value="C:membrane"/>
    <property type="evidence" value="ECO:0007669"/>
    <property type="project" value="UniProtKB-SubCell"/>
</dbReference>
<name>A0A1G2H714_9BACT</name>
<evidence type="ECO:0000256" key="9">
    <source>
        <dbReference type="ARBA" id="ARBA00023049"/>
    </source>
</evidence>
<keyword evidence="6" id="KW-0378">Hydrolase</keyword>
<dbReference type="AlphaFoldDB" id="A0A1G2H714"/>
<feature type="transmembrane region" description="Helical" evidence="11">
    <location>
        <begin position="337"/>
        <end position="355"/>
    </location>
</feature>
<keyword evidence="5 11" id="KW-0812">Transmembrane</keyword>
<comment type="subcellular location">
    <subcellularLocation>
        <location evidence="2">Membrane</location>
        <topology evidence="2">Multi-pass membrane protein</topology>
    </subcellularLocation>
</comment>
<evidence type="ECO:0000256" key="4">
    <source>
        <dbReference type="ARBA" id="ARBA00022670"/>
    </source>
</evidence>
<evidence type="ECO:0000256" key="1">
    <source>
        <dbReference type="ARBA" id="ARBA00001947"/>
    </source>
</evidence>
<dbReference type="EMBL" id="MHOD01000012">
    <property type="protein sequence ID" value="OGZ58263.1"/>
    <property type="molecule type" value="Genomic_DNA"/>
</dbReference>
<dbReference type="Gene3D" id="2.30.42.10">
    <property type="match status" value="1"/>
</dbReference>
<evidence type="ECO:0000256" key="8">
    <source>
        <dbReference type="ARBA" id="ARBA00022989"/>
    </source>
</evidence>
<keyword evidence="10 11" id="KW-0472">Membrane</keyword>
<evidence type="ECO:0000256" key="6">
    <source>
        <dbReference type="ARBA" id="ARBA00022801"/>
    </source>
</evidence>
<reference evidence="13 14" key="1">
    <citation type="journal article" date="2016" name="Nat. Commun.">
        <title>Thousands of microbial genomes shed light on interconnected biogeochemical processes in an aquifer system.</title>
        <authorList>
            <person name="Anantharaman K."/>
            <person name="Brown C.T."/>
            <person name="Hug L.A."/>
            <person name="Sharon I."/>
            <person name="Castelle C.J."/>
            <person name="Probst A.J."/>
            <person name="Thomas B.C."/>
            <person name="Singh A."/>
            <person name="Wilkins M.J."/>
            <person name="Karaoz U."/>
            <person name="Brodie E.L."/>
            <person name="Williams K.H."/>
            <person name="Hubbard S.S."/>
            <person name="Banfield J.F."/>
        </authorList>
    </citation>
    <scope>NUCLEOTIDE SEQUENCE [LARGE SCALE GENOMIC DNA]</scope>
</reference>
<sequence length="363" mass="39829">MFLTIVIFIFILSVLVLVHEFGHFIVAKKSGAKVEEFGVGFPPRIFGIKIGETVYSVNLFPIGGFVRIYGEEGEDSKNSRSFASKSISVRSLIVASGILMNLALAVILFSVGYAVGLPQAFYEGDIPDNVRNISVRIAYIAEDSPASRADINLGDRIVGMKAGMDELEEVKSIEDVKSFTSSHLEEDVRLFMKRGKTLFETSVVPRSNHPENEGAIGIEMALVGDVFYPLHIAPLKGIETTFLFTIATAEAFKDMVSDFLFRGVVEEEVSGPVGIFMLTGEVRQLGSIFVLQFIALISINLAIINSIPFPALDGGRILFFAIEAIKGSPVNRKYEKIAHTVGFYMLIALVILITFRDVGKLFP</sequence>
<comment type="caution">
    <text evidence="13">The sequence shown here is derived from an EMBL/GenBank/DDBJ whole genome shotgun (WGS) entry which is preliminary data.</text>
</comment>
<evidence type="ECO:0000256" key="7">
    <source>
        <dbReference type="ARBA" id="ARBA00022833"/>
    </source>
</evidence>
<dbReference type="Pfam" id="PF02163">
    <property type="entry name" value="Peptidase_M50"/>
    <property type="match status" value="1"/>
</dbReference>
<evidence type="ECO:0000256" key="11">
    <source>
        <dbReference type="SAM" id="Phobius"/>
    </source>
</evidence>
<evidence type="ECO:0000313" key="13">
    <source>
        <dbReference type="EMBL" id="OGZ58263.1"/>
    </source>
</evidence>
<dbReference type="PANTHER" id="PTHR42837">
    <property type="entry name" value="REGULATOR OF SIGMA-E PROTEASE RSEP"/>
    <property type="match status" value="1"/>
</dbReference>
<dbReference type="InterPro" id="IPR036034">
    <property type="entry name" value="PDZ_sf"/>
</dbReference>
<gene>
    <name evidence="13" type="ORF">A2827_02450</name>
</gene>
<dbReference type="Proteomes" id="UP000177932">
    <property type="component" value="Unassembled WGS sequence"/>
</dbReference>
<dbReference type="SUPFAM" id="SSF50156">
    <property type="entry name" value="PDZ domain-like"/>
    <property type="match status" value="1"/>
</dbReference>
<evidence type="ECO:0000259" key="12">
    <source>
        <dbReference type="Pfam" id="PF02163"/>
    </source>
</evidence>
<evidence type="ECO:0000256" key="10">
    <source>
        <dbReference type="ARBA" id="ARBA00023136"/>
    </source>
</evidence>
<feature type="domain" description="Peptidase M50" evidence="12">
    <location>
        <begin position="8"/>
        <end position="349"/>
    </location>
</feature>
<evidence type="ECO:0000256" key="5">
    <source>
        <dbReference type="ARBA" id="ARBA00022692"/>
    </source>
</evidence>
<proteinExistence type="inferred from homology"/>
<comment type="cofactor">
    <cofactor evidence="1">
        <name>Zn(2+)</name>
        <dbReference type="ChEBI" id="CHEBI:29105"/>
    </cofactor>
</comment>